<name>A0A562RK30_9BURK</name>
<protein>
    <submittedName>
        <fullName evidence="2">Transglycosylase-like protein with SLT domain</fullName>
    </submittedName>
</protein>
<dbReference type="Gene3D" id="1.10.530.10">
    <property type="match status" value="1"/>
</dbReference>
<proteinExistence type="predicted"/>
<dbReference type="CDD" id="cd13400">
    <property type="entry name" value="LT_IagB-like"/>
    <property type="match status" value="1"/>
</dbReference>
<reference evidence="2 3" key="1">
    <citation type="journal article" date="2015" name="Stand. Genomic Sci.">
        <title>Genomic Encyclopedia of Bacterial and Archaeal Type Strains, Phase III: the genomes of soil and plant-associated and newly described type strains.</title>
        <authorList>
            <person name="Whitman W.B."/>
            <person name="Woyke T."/>
            <person name="Klenk H.P."/>
            <person name="Zhou Y."/>
            <person name="Lilburn T.G."/>
            <person name="Beck B.J."/>
            <person name="De Vos P."/>
            <person name="Vandamme P."/>
            <person name="Eisen J.A."/>
            <person name="Garrity G."/>
            <person name="Hugenholtz P."/>
            <person name="Kyrpides N.C."/>
        </authorList>
    </citation>
    <scope>NUCLEOTIDE SEQUENCE [LARGE SCALE GENOMIC DNA]</scope>
    <source>
        <strain evidence="2 3">CGMCC 1.10822</strain>
    </source>
</reference>
<dbReference type="InterPro" id="IPR008258">
    <property type="entry name" value="Transglycosylase_SLT_dom_1"/>
</dbReference>
<dbReference type="AlphaFoldDB" id="A0A562RK30"/>
<dbReference type="InterPro" id="IPR023346">
    <property type="entry name" value="Lysozyme-like_dom_sf"/>
</dbReference>
<evidence type="ECO:0000259" key="1">
    <source>
        <dbReference type="Pfam" id="PF01464"/>
    </source>
</evidence>
<dbReference type="Pfam" id="PF01464">
    <property type="entry name" value="SLT"/>
    <property type="match status" value="1"/>
</dbReference>
<keyword evidence="3" id="KW-1185">Reference proteome</keyword>
<accession>A0A562RK30</accession>
<sequence>MLHDCIRSAASTFGHPVPLVRAVVEQESGGRCTPRHATNRNGTYDIGCMGINSSWLPMLTRRFGITERHLLDPCTNIHVGAWILAHNIALHGNTWQAVGAYNATTEAKRVRYAHRIATRMATVPASTHQGAR</sequence>
<dbReference type="Proteomes" id="UP000318431">
    <property type="component" value="Unassembled WGS sequence"/>
</dbReference>
<organism evidence="2 3">
    <name type="scientific">Pseudoduganella lurida</name>
    <dbReference type="NCBI Taxonomy" id="1036180"/>
    <lineage>
        <taxon>Bacteria</taxon>
        <taxon>Pseudomonadati</taxon>
        <taxon>Pseudomonadota</taxon>
        <taxon>Betaproteobacteria</taxon>
        <taxon>Burkholderiales</taxon>
        <taxon>Oxalobacteraceae</taxon>
        <taxon>Telluria group</taxon>
        <taxon>Pseudoduganella</taxon>
    </lineage>
</organism>
<comment type="caution">
    <text evidence="2">The sequence shown here is derived from an EMBL/GenBank/DDBJ whole genome shotgun (WGS) entry which is preliminary data.</text>
</comment>
<evidence type="ECO:0000313" key="2">
    <source>
        <dbReference type="EMBL" id="TWI69283.1"/>
    </source>
</evidence>
<evidence type="ECO:0000313" key="3">
    <source>
        <dbReference type="Proteomes" id="UP000318431"/>
    </source>
</evidence>
<feature type="domain" description="Transglycosylase SLT" evidence="1">
    <location>
        <begin position="4"/>
        <end position="109"/>
    </location>
</feature>
<gene>
    <name evidence="2" type="ORF">IP91_00350</name>
</gene>
<dbReference type="SUPFAM" id="SSF53955">
    <property type="entry name" value="Lysozyme-like"/>
    <property type="match status" value="1"/>
</dbReference>
<dbReference type="EMBL" id="VLLB01000001">
    <property type="protein sequence ID" value="TWI69283.1"/>
    <property type="molecule type" value="Genomic_DNA"/>
</dbReference>